<comment type="caution">
    <text evidence="1">The sequence shown here is derived from an EMBL/GenBank/DDBJ whole genome shotgun (WGS) entry which is preliminary data.</text>
</comment>
<evidence type="ECO:0000313" key="2">
    <source>
        <dbReference type="Proteomes" id="UP000650833"/>
    </source>
</evidence>
<evidence type="ECO:0000313" key="1">
    <source>
        <dbReference type="EMBL" id="KAG2199544.1"/>
    </source>
</evidence>
<gene>
    <name evidence="1" type="ORF">INT46_001244</name>
</gene>
<protein>
    <recommendedName>
        <fullName evidence="3">Reverse transcriptase domain-containing protein</fullName>
    </recommendedName>
</protein>
<evidence type="ECO:0008006" key="3">
    <source>
        <dbReference type="Google" id="ProtNLM"/>
    </source>
</evidence>
<dbReference type="AlphaFoldDB" id="A0A8H7QVH8"/>
<dbReference type="Proteomes" id="UP000650833">
    <property type="component" value="Unassembled WGS sequence"/>
</dbReference>
<sequence>MLKSLVPEIAPVLSLLFTLCYQWDTLLIFGVKPRFFPIFKKGDATDPGNFRPISLTSVMRKLFELSLMSELDANFPALDVAQGGFRLQRSPLDQASACTT</sequence>
<proteinExistence type="predicted"/>
<name>A0A8H7QVH8_9FUNG</name>
<organism evidence="1 2">
    <name type="scientific">Mucor plumbeus</name>
    <dbReference type="NCBI Taxonomy" id="97098"/>
    <lineage>
        <taxon>Eukaryota</taxon>
        <taxon>Fungi</taxon>
        <taxon>Fungi incertae sedis</taxon>
        <taxon>Mucoromycota</taxon>
        <taxon>Mucoromycotina</taxon>
        <taxon>Mucoromycetes</taxon>
        <taxon>Mucorales</taxon>
        <taxon>Mucorineae</taxon>
        <taxon>Mucoraceae</taxon>
        <taxon>Mucor</taxon>
    </lineage>
</organism>
<dbReference type="EMBL" id="JAEPRC010000348">
    <property type="protein sequence ID" value="KAG2199544.1"/>
    <property type="molecule type" value="Genomic_DNA"/>
</dbReference>
<accession>A0A8H7QVH8</accession>
<reference evidence="1" key="1">
    <citation type="submission" date="2020-12" db="EMBL/GenBank/DDBJ databases">
        <title>Metabolic potential, ecology and presence of endohyphal bacteria is reflected in genomic diversity of Mucoromycotina.</title>
        <authorList>
            <person name="Muszewska A."/>
            <person name="Okrasinska A."/>
            <person name="Steczkiewicz K."/>
            <person name="Drgas O."/>
            <person name="Orlowska M."/>
            <person name="Perlinska-Lenart U."/>
            <person name="Aleksandrzak-Piekarczyk T."/>
            <person name="Szatraj K."/>
            <person name="Zielenkiewicz U."/>
            <person name="Pilsyk S."/>
            <person name="Malc E."/>
            <person name="Mieczkowski P."/>
            <person name="Kruszewska J.S."/>
            <person name="Biernat P."/>
            <person name="Pawlowska J."/>
        </authorList>
    </citation>
    <scope>NUCLEOTIDE SEQUENCE</scope>
    <source>
        <strain evidence="1">CBS 226.32</strain>
    </source>
</reference>
<keyword evidence="2" id="KW-1185">Reference proteome</keyword>
<dbReference type="OrthoDB" id="2258929at2759"/>